<comment type="caution">
    <text evidence="1">The sequence shown here is derived from an EMBL/GenBank/DDBJ whole genome shotgun (WGS) entry which is preliminary data.</text>
</comment>
<accession>A0A9K3DCZ2</accession>
<name>A0A9K3DCZ2_9EUKA</name>
<proteinExistence type="predicted"/>
<reference evidence="1 2" key="1">
    <citation type="journal article" date="2018" name="PLoS ONE">
        <title>The draft genome of Kipferlia bialata reveals reductive genome evolution in fornicate parasites.</title>
        <authorList>
            <person name="Tanifuji G."/>
            <person name="Takabayashi S."/>
            <person name="Kume K."/>
            <person name="Takagi M."/>
            <person name="Nakayama T."/>
            <person name="Kamikawa R."/>
            <person name="Inagaki Y."/>
            <person name="Hashimoto T."/>
        </authorList>
    </citation>
    <scope>NUCLEOTIDE SEQUENCE [LARGE SCALE GENOMIC DNA]</scope>
    <source>
        <strain evidence="1">NY0173</strain>
    </source>
</reference>
<dbReference type="EMBL" id="BDIP01010822">
    <property type="protein sequence ID" value="GIQ92882.1"/>
    <property type="molecule type" value="Genomic_DNA"/>
</dbReference>
<protein>
    <submittedName>
        <fullName evidence="1">Uncharacterized protein</fullName>
    </submittedName>
</protein>
<organism evidence="1 2">
    <name type="scientific">Kipferlia bialata</name>
    <dbReference type="NCBI Taxonomy" id="797122"/>
    <lineage>
        <taxon>Eukaryota</taxon>
        <taxon>Metamonada</taxon>
        <taxon>Carpediemonas-like organisms</taxon>
        <taxon>Kipferlia</taxon>
    </lineage>
</organism>
<evidence type="ECO:0000313" key="2">
    <source>
        <dbReference type="Proteomes" id="UP000265618"/>
    </source>
</evidence>
<gene>
    <name evidence="1" type="ORF">KIPB_016926</name>
</gene>
<dbReference type="Proteomes" id="UP000265618">
    <property type="component" value="Unassembled WGS sequence"/>
</dbReference>
<evidence type="ECO:0000313" key="1">
    <source>
        <dbReference type="EMBL" id="GIQ92882.1"/>
    </source>
</evidence>
<dbReference type="AlphaFoldDB" id="A0A9K3DCZ2"/>
<sequence>MDSREIEFIERYTTLTEDEAEEKARMKSHPLYRERLHKMDRVGKAYYEQSRRYGRKLTEEEKQAIDDMKAI</sequence>
<keyword evidence="2" id="KW-1185">Reference proteome</keyword>